<dbReference type="InterPro" id="IPR012918">
    <property type="entry name" value="RTP801-like"/>
</dbReference>
<evidence type="ECO:0000256" key="3">
    <source>
        <dbReference type="ARBA" id="ARBA00022490"/>
    </source>
</evidence>
<comment type="subcellular location">
    <subcellularLocation>
        <location evidence="1">Cytoplasm</location>
    </subcellularLocation>
</comment>
<accession>A0ABM1MHZ9</accession>
<dbReference type="Proteomes" id="UP000695000">
    <property type="component" value="Unplaced"/>
</dbReference>
<reference evidence="5" key="1">
    <citation type="submission" date="2025-08" db="UniProtKB">
        <authorList>
            <consortium name="RefSeq"/>
        </authorList>
    </citation>
    <scope>IDENTIFICATION</scope>
    <source>
        <tissue evidence="5">Whole Larva</tissue>
    </source>
</reference>
<dbReference type="RefSeq" id="XP_017774199.1">
    <property type="nucleotide sequence ID" value="XM_017918710.1"/>
</dbReference>
<evidence type="ECO:0000256" key="1">
    <source>
        <dbReference type="ARBA" id="ARBA00004496"/>
    </source>
</evidence>
<organism evidence="4 5">
    <name type="scientific">Nicrophorus vespilloides</name>
    <name type="common">Boreal carrion beetle</name>
    <dbReference type="NCBI Taxonomy" id="110193"/>
    <lineage>
        <taxon>Eukaryota</taxon>
        <taxon>Metazoa</taxon>
        <taxon>Ecdysozoa</taxon>
        <taxon>Arthropoda</taxon>
        <taxon>Hexapoda</taxon>
        <taxon>Insecta</taxon>
        <taxon>Pterygota</taxon>
        <taxon>Neoptera</taxon>
        <taxon>Endopterygota</taxon>
        <taxon>Coleoptera</taxon>
        <taxon>Polyphaga</taxon>
        <taxon>Staphyliniformia</taxon>
        <taxon>Silphidae</taxon>
        <taxon>Nicrophorinae</taxon>
        <taxon>Nicrophorus</taxon>
    </lineage>
</organism>
<protein>
    <submittedName>
        <fullName evidence="5">Protein charybde-like</fullName>
    </submittedName>
</protein>
<evidence type="ECO:0000256" key="2">
    <source>
        <dbReference type="ARBA" id="ARBA00010670"/>
    </source>
</evidence>
<comment type="similarity">
    <text evidence="2">Belongs to the DDIT4 family.</text>
</comment>
<evidence type="ECO:0000313" key="4">
    <source>
        <dbReference type="Proteomes" id="UP000695000"/>
    </source>
</evidence>
<keyword evidence="4" id="KW-1185">Reference proteome</keyword>
<dbReference type="Pfam" id="PF07809">
    <property type="entry name" value="RTP801_C"/>
    <property type="match status" value="1"/>
</dbReference>
<evidence type="ECO:0000313" key="5">
    <source>
        <dbReference type="RefSeq" id="XP_017774199.1"/>
    </source>
</evidence>
<dbReference type="PANTHER" id="PTHR12478">
    <property type="entry name" value="DNA-DAMAGE-INDUCIBLE TRANSCRIPT 4 PROTEIN DDIT4"/>
    <property type="match status" value="1"/>
</dbReference>
<dbReference type="GeneID" id="108560969"/>
<keyword evidence="3" id="KW-0963">Cytoplasm</keyword>
<name>A0ABM1MHZ9_NICVS</name>
<gene>
    <name evidence="5" type="primary">LOC108560969</name>
</gene>
<proteinExistence type="inferred from homology"/>
<dbReference type="InterPro" id="IPR038281">
    <property type="entry name" value="RTP801-like_C_sf"/>
</dbReference>
<dbReference type="Gene3D" id="3.90.470.40">
    <property type="entry name" value="RTP801-like"/>
    <property type="match status" value="1"/>
</dbReference>
<sequence length="177" mass="20157">MEVLSLANVDYNNQEECAWSYDSYPFACESECTKAVNDLADRLEEELKFAKRNHFNSGEVLLPFGLLQRISRDILEEAEQEPCGIRGCTLYLHFKGEDNKSSNNNNNNNNNGVSLGTVKFDRSTASTFEITLLLKQSTAGWNSFLPQFLKKITRGGTVMIDTDYKLVKNKLYRSYVE</sequence>
<dbReference type="PANTHER" id="PTHR12478:SF16">
    <property type="entry name" value="PROTEIN CHARYBDE-RELATED"/>
    <property type="match status" value="1"/>
</dbReference>